<feature type="compositionally biased region" description="Low complexity" evidence="1">
    <location>
        <begin position="213"/>
        <end position="248"/>
    </location>
</feature>
<evidence type="ECO:0000313" key="3">
    <source>
        <dbReference type="EMBL" id="NML64840.1"/>
    </source>
</evidence>
<keyword evidence="4" id="KW-1185">Reference proteome</keyword>
<name>A0A7Y0ACJ7_9BACT</name>
<dbReference type="RefSeq" id="WP_169530113.1">
    <property type="nucleotide sequence ID" value="NZ_JABBGH010000001.1"/>
</dbReference>
<organism evidence="3 4">
    <name type="scientific">Hymenobacter polaris</name>
    <dbReference type="NCBI Taxonomy" id="2682546"/>
    <lineage>
        <taxon>Bacteria</taxon>
        <taxon>Pseudomonadati</taxon>
        <taxon>Bacteroidota</taxon>
        <taxon>Cytophagia</taxon>
        <taxon>Cytophagales</taxon>
        <taxon>Hymenobacteraceae</taxon>
        <taxon>Hymenobacter</taxon>
    </lineage>
</organism>
<keyword evidence="2" id="KW-1133">Transmembrane helix</keyword>
<accession>A0A7Y0ACJ7</accession>
<evidence type="ECO:0000256" key="2">
    <source>
        <dbReference type="SAM" id="Phobius"/>
    </source>
</evidence>
<dbReference type="AlphaFoldDB" id="A0A7Y0ACJ7"/>
<feature type="region of interest" description="Disordered" evidence="1">
    <location>
        <begin position="148"/>
        <end position="265"/>
    </location>
</feature>
<dbReference type="EMBL" id="JABBGH010000001">
    <property type="protein sequence ID" value="NML64840.1"/>
    <property type="molecule type" value="Genomic_DNA"/>
</dbReference>
<feature type="transmembrane region" description="Helical" evidence="2">
    <location>
        <begin position="85"/>
        <end position="108"/>
    </location>
</feature>
<gene>
    <name evidence="3" type="ORF">HHL22_06440</name>
</gene>
<feature type="compositionally biased region" description="Low complexity" evidence="1">
    <location>
        <begin position="148"/>
        <end position="181"/>
    </location>
</feature>
<keyword evidence="2" id="KW-0812">Transmembrane</keyword>
<proteinExistence type="predicted"/>
<dbReference type="Proteomes" id="UP000559626">
    <property type="component" value="Unassembled WGS sequence"/>
</dbReference>
<sequence length="360" mass="37017">MINELDDLFRQQLDGHATPPPADLWARLQARTAAAADEAAAAADPLDAQFRAGLAGHATPPRRELWERLEDEHLRPRQRRRPVVAWGRLAVAASLLLFVLAGGAGLWWGTRQAARGPVAAASRGSRQPAGPGGTATGETAATSSLALASAPGTEPAAAQAALAATPATPPATGQRQAPAARLAAETGRRQKNREIFTAQATGLGGSSSSSPVARTAALRRPATAHRPAAALPPTTPQPDAAADPQLALGGRKTPSSQPTTQPAASVLAAASPQLQVIEVEVRRGNRPAASPEPVVAALGPAANETAAEPRRHLRLGGVLRQAGHALRGEPVSLAEATGLPETVTVQAHLGDRVLSRTIRL</sequence>
<keyword evidence="2" id="KW-0472">Membrane</keyword>
<evidence type="ECO:0000313" key="4">
    <source>
        <dbReference type="Proteomes" id="UP000559626"/>
    </source>
</evidence>
<evidence type="ECO:0000256" key="1">
    <source>
        <dbReference type="SAM" id="MobiDB-lite"/>
    </source>
</evidence>
<feature type="compositionally biased region" description="Polar residues" evidence="1">
    <location>
        <begin position="253"/>
        <end position="263"/>
    </location>
</feature>
<comment type="caution">
    <text evidence="3">The sequence shown here is derived from an EMBL/GenBank/DDBJ whole genome shotgun (WGS) entry which is preliminary data.</text>
</comment>
<protein>
    <submittedName>
        <fullName evidence="3">Uncharacterized protein</fullName>
    </submittedName>
</protein>
<reference evidence="3 4" key="1">
    <citation type="submission" date="2020-04" db="EMBL/GenBank/DDBJ databases">
        <title>Hymenobacter polaris sp. nov., isolated from Arctic soil.</title>
        <authorList>
            <person name="Dahal R.H."/>
        </authorList>
    </citation>
    <scope>NUCLEOTIDE SEQUENCE [LARGE SCALE GENOMIC DNA]</scope>
    <source>
        <strain evidence="3 4">RP-2-7</strain>
    </source>
</reference>
<feature type="region of interest" description="Disordered" evidence="1">
    <location>
        <begin position="119"/>
        <end position="138"/>
    </location>
</feature>